<accession>A0A1Y2MAY3</accession>
<feature type="region of interest" description="Disordered" evidence="1">
    <location>
        <begin position="50"/>
        <end position="118"/>
    </location>
</feature>
<dbReference type="EMBL" id="KZ107839">
    <property type="protein sequence ID" value="OSS53286.1"/>
    <property type="molecule type" value="Genomic_DNA"/>
</dbReference>
<feature type="region of interest" description="Disordered" evidence="1">
    <location>
        <begin position="253"/>
        <end position="446"/>
    </location>
</feature>
<feature type="compositionally biased region" description="Polar residues" evidence="1">
    <location>
        <begin position="187"/>
        <end position="196"/>
    </location>
</feature>
<protein>
    <submittedName>
        <fullName evidence="2">Uncharacterized protein</fullName>
    </submittedName>
</protein>
<feature type="compositionally biased region" description="Basic residues" evidence="1">
    <location>
        <begin position="321"/>
        <end position="330"/>
    </location>
</feature>
<feature type="compositionally biased region" description="Pro residues" evidence="1">
    <location>
        <begin position="58"/>
        <end position="68"/>
    </location>
</feature>
<dbReference type="InParanoid" id="A0A1Y2MAY3"/>
<feature type="region of interest" description="Disordered" evidence="1">
    <location>
        <begin position="470"/>
        <end position="490"/>
    </location>
</feature>
<dbReference type="OMA" id="YVQEMPP"/>
<proteinExistence type="predicted"/>
<gene>
    <name evidence="2" type="ORF">B5807_02903</name>
</gene>
<feature type="compositionally biased region" description="Acidic residues" evidence="1">
    <location>
        <begin position="253"/>
        <end position="266"/>
    </location>
</feature>
<keyword evidence="3" id="KW-1185">Reference proteome</keyword>
<sequence length="695" mass="78630">MSTVASALPHLNGAGLLSTEVRREVDFLKQILQIRDEVFASKHPRIHLPPKVIEQVAPRPPQTTPPSRPSNNGIATGLTAVQSLPPRPDGSYQQTSQASEFAPPAQPIQRPFSAKSASSGIDPVLLTKSDHLIRAELQLKRQQIERILKDQFDKKGRGNDNEEREAHFNVEECLMQAHLRVPPVSGLRSTTNNSDGAESFDENSYYSSKADSWSSEDVDANQTSNADAVGSQVSLGKQTVNVARAAPAVIDLDEETYEPADDIEIYEPEHIDLGDDADEEDYSPPPAEVGPNEPSRGRARNGGVNGSRRNSPSGPAQPLRNPRKRRREEKKRHEQQANKRVVRSPEPYIKEEPQSPPAFAEPQPTKRRALQPLANEEVLSPRGPVYYQEYDEPTSPTVIHTPQRRAQPQEQDLRRVASLQHARRPYSPSGTGGEMYAPPPEYRPIRAGSHAFTERSEAPVFREAPRASMAPRYVRERSRSPVYEPMPPPRRIVVDQYGNKYYAAPIDARESAAPPSRRIEIDPYYERAVTREPTMRAPARSEIYDDEVGQRMLPPPPRRYMEAAEPELIDARAYRPREVSRRPVEVEYRPQEIMERRPMPQYEDMGPPQYMPSRAYSVRPEVVRREVPEGYVRHESIQPGSIRASAQPRYREVSLAHQEPAERFAMAPPQSRRYVEEDVAPELYSAVPRHVSYRY</sequence>
<feature type="compositionally biased region" description="Polar residues" evidence="1">
    <location>
        <begin position="394"/>
        <end position="410"/>
    </location>
</feature>
<dbReference type="AlphaFoldDB" id="A0A1Y2MAY3"/>
<dbReference type="STRING" id="105696.A0A1Y2MAY3"/>
<name>A0A1Y2MAY3_EPING</name>
<evidence type="ECO:0000313" key="2">
    <source>
        <dbReference type="EMBL" id="OSS53286.1"/>
    </source>
</evidence>
<feature type="region of interest" description="Disordered" evidence="1">
    <location>
        <begin position="184"/>
        <end position="208"/>
    </location>
</feature>
<evidence type="ECO:0000313" key="3">
    <source>
        <dbReference type="Proteomes" id="UP000193240"/>
    </source>
</evidence>
<organism evidence="2 3">
    <name type="scientific">Epicoccum nigrum</name>
    <name type="common">Soil fungus</name>
    <name type="synonym">Epicoccum purpurascens</name>
    <dbReference type="NCBI Taxonomy" id="105696"/>
    <lineage>
        <taxon>Eukaryota</taxon>
        <taxon>Fungi</taxon>
        <taxon>Dikarya</taxon>
        <taxon>Ascomycota</taxon>
        <taxon>Pezizomycotina</taxon>
        <taxon>Dothideomycetes</taxon>
        <taxon>Pleosporomycetidae</taxon>
        <taxon>Pleosporales</taxon>
        <taxon>Pleosporineae</taxon>
        <taxon>Didymellaceae</taxon>
        <taxon>Epicoccum</taxon>
    </lineage>
</organism>
<evidence type="ECO:0000256" key="1">
    <source>
        <dbReference type="SAM" id="MobiDB-lite"/>
    </source>
</evidence>
<reference evidence="2 3" key="1">
    <citation type="journal article" date="2017" name="Genome Announc.">
        <title>Genome sequence of the saprophytic ascomycete Epicoccum nigrum ICMP 19927 strain isolated from New Zealand.</title>
        <authorList>
            <person name="Fokin M."/>
            <person name="Fleetwood D."/>
            <person name="Weir B.S."/>
            <person name="Villas-Boas S.G."/>
        </authorList>
    </citation>
    <scope>NUCLEOTIDE SEQUENCE [LARGE SCALE GENOMIC DNA]</scope>
    <source>
        <strain evidence="2 3">ICMP 19927</strain>
    </source>
</reference>
<dbReference type="Proteomes" id="UP000193240">
    <property type="component" value="Unassembled WGS sequence"/>
</dbReference>